<keyword evidence="3" id="KW-1185">Reference proteome</keyword>
<evidence type="ECO:0000256" key="1">
    <source>
        <dbReference type="SAM" id="SignalP"/>
    </source>
</evidence>
<evidence type="ECO:0000313" key="3">
    <source>
        <dbReference type="Proteomes" id="UP001207654"/>
    </source>
</evidence>
<organism evidence="2 3">
    <name type="scientific">Archangium lansingense</name>
    <dbReference type="NCBI Taxonomy" id="2995310"/>
    <lineage>
        <taxon>Bacteria</taxon>
        <taxon>Pseudomonadati</taxon>
        <taxon>Myxococcota</taxon>
        <taxon>Myxococcia</taxon>
        <taxon>Myxococcales</taxon>
        <taxon>Cystobacterineae</taxon>
        <taxon>Archangiaceae</taxon>
        <taxon>Archangium</taxon>
    </lineage>
</organism>
<feature type="signal peptide" evidence="1">
    <location>
        <begin position="1"/>
        <end position="27"/>
    </location>
</feature>
<dbReference type="Proteomes" id="UP001207654">
    <property type="component" value="Unassembled WGS sequence"/>
</dbReference>
<gene>
    <name evidence="2" type="ORF">OV287_54460</name>
</gene>
<feature type="chain" id="PRO_5045801198" description="Lipoprotein" evidence="1">
    <location>
        <begin position="28"/>
        <end position="186"/>
    </location>
</feature>
<name>A0ABT4AP61_9BACT</name>
<keyword evidence="1" id="KW-0732">Signal</keyword>
<dbReference type="RefSeq" id="WP_267542001.1">
    <property type="nucleotide sequence ID" value="NZ_JAPNKA010000001.1"/>
</dbReference>
<dbReference type="PROSITE" id="PS51257">
    <property type="entry name" value="PROKAR_LIPOPROTEIN"/>
    <property type="match status" value="1"/>
</dbReference>
<comment type="caution">
    <text evidence="2">The sequence shown here is derived from an EMBL/GenBank/DDBJ whole genome shotgun (WGS) entry which is preliminary data.</text>
</comment>
<evidence type="ECO:0008006" key="4">
    <source>
        <dbReference type="Google" id="ProtNLM"/>
    </source>
</evidence>
<reference evidence="2 3" key="1">
    <citation type="submission" date="2022-11" db="EMBL/GenBank/DDBJ databases">
        <title>Minimal conservation of predation-associated metabolite biosynthetic gene clusters underscores biosynthetic potential of Myxococcota including descriptions for ten novel species: Archangium lansinium sp. nov., Myxococcus landrumus sp. nov., Nannocystis bai.</title>
        <authorList>
            <person name="Ahearne A."/>
            <person name="Stevens C."/>
            <person name="Phillips K."/>
        </authorList>
    </citation>
    <scope>NUCLEOTIDE SEQUENCE [LARGE SCALE GENOMIC DNA]</scope>
    <source>
        <strain evidence="2 3">MIWBW</strain>
    </source>
</reference>
<evidence type="ECO:0000313" key="2">
    <source>
        <dbReference type="EMBL" id="MCY1083474.1"/>
    </source>
</evidence>
<proteinExistence type="predicted"/>
<dbReference type="EMBL" id="JAPNKA010000001">
    <property type="protein sequence ID" value="MCY1083474.1"/>
    <property type="molecule type" value="Genomic_DNA"/>
</dbReference>
<sequence>MRMVLSNRCSLVALCLAVLALGGCVHPQLESARPQEPSLTRCSNPAGRYSIGHPSSWKTNAGNGVEPCRFFHPTRFEVQPHSEEPLVAVSVKREPMTLSTFVQGNTGSSYEILQQERLTLAGRPAVRLELRATSESPLLPPGTREYLYVIGDGDSVIRASTLAVRGLDYAGNKVVLDEMVRTLEPR</sequence>
<accession>A0ABT4AP61</accession>
<protein>
    <recommendedName>
        <fullName evidence="4">Lipoprotein</fullName>
    </recommendedName>
</protein>